<dbReference type="GO" id="GO:0009242">
    <property type="term" value="P:colanic acid biosynthetic process"/>
    <property type="evidence" value="ECO:0007669"/>
    <property type="project" value="TreeGrafter"/>
</dbReference>
<gene>
    <name evidence="8" type="primary">wcaJ</name>
    <name evidence="8" type="ORF">CI610_01127</name>
</gene>
<keyword evidence="5 6" id="KW-0472">Membrane</keyword>
<dbReference type="PANTHER" id="PTHR30576:SF21">
    <property type="entry name" value="UDP-GLUCOSE:UNDECAPRENYL-PHOSPHATE GLUCOSE-1-PHOSPHATE TRANSFERASE"/>
    <property type="match status" value="1"/>
</dbReference>
<evidence type="ECO:0000313" key="8">
    <source>
        <dbReference type="EMBL" id="PJE79903.1"/>
    </source>
</evidence>
<dbReference type="GO" id="GO:0089702">
    <property type="term" value="F:undecaprenyl-phosphate glucose phosphotransferase activity"/>
    <property type="evidence" value="ECO:0007669"/>
    <property type="project" value="UniProtKB-EC"/>
</dbReference>
<comment type="subcellular location">
    <subcellularLocation>
        <location evidence="1">Membrane</location>
        <topology evidence="1">Multi-pass membrane protein</topology>
    </subcellularLocation>
</comment>
<evidence type="ECO:0000259" key="7">
    <source>
        <dbReference type="Pfam" id="PF02397"/>
    </source>
</evidence>
<name>A0A2H9T9M1_9ZZZZ</name>
<dbReference type="Pfam" id="PF13727">
    <property type="entry name" value="CoA_binding_3"/>
    <property type="match status" value="1"/>
</dbReference>
<dbReference type="PANTHER" id="PTHR30576">
    <property type="entry name" value="COLANIC BIOSYNTHESIS UDP-GLUCOSE LIPID CARRIER TRANSFERASE"/>
    <property type="match status" value="1"/>
</dbReference>
<proteinExistence type="predicted"/>
<protein>
    <submittedName>
        <fullName evidence="8">UDP-glucose:undecaprenyl-phosphate glucose-1-phosphate transferase</fullName>
        <ecNumber evidence="8">2.7.8.31</ecNumber>
    </submittedName>
</protein>
<dbReference type="GO" id="GO:0016020">
    <property type="term" value="C:membrane"/>
    <property type="evidence" value="ECO:0007669"/>
    <property type="project" value="UniProtKB-SubCell"/>
</dbReference>
<feature type="transmembrane region" description="Helical" evidence="6">
    <location>
        <begin position="272"/>
        <end position="293"/>
    </location>
</feature>
<feature type="transmembrane region" description="Helical" evidence="6">
    <location>
        <begin position="111"/>
        <end position="133"/>
    </location>
</feature>
<evidence type="ECO:0000256" key="1">
    <source>
        <dbReference type="ARBA" id="ARBA00004141"/>
    </source>
</evidence>
<dbReference type="EC" id="2.7.8.31" evidence="8"/>
<dbReference type="NCBIfam" id="TIGR03025">
    <property type="entry name" value="EPS_sugtrans"/>
    <property type="match status" value="1"/>
</dbReference>
<feature type="domain" description="Bacterial sugar transferase" evidence="7">
    <location>
        <begin position="267"/>
        <end position="451"/>
    </location>
</feature>
<comment type="caution">
    <text evidence="8">The sequence shown here is derived from an EMBL/GenBank/DDBJ whole genome shotgun (WGS) entry which is preliminary data.</text>
</comment>
<organism evidence="8">
    <name type="scientific">invertebrate metagenome</name>
    <dbReference type="NCBI Taxonomy" id="1711999"/>
    <lineage>
        <taxon>unclassified sequences</taxon>
        <taxon>metagenomes</taxon>
        <taxon>organismal metagenomes</taxon>
    </lineage>
</organism>
<reference evidence="8" key="1">
    <citation type="journal article" date="2017" name="Appl. Environ. Microbiol.">
        <title>Molecular characterization of an Endozoicomonas-like organism causing infection in king scallop Pecten maximus L.</title>
        <authorList>
            <person name="Cano I."/>
            <person name="van Aerle R."/>
            <person name="Ross S."/>
            <person name="Verner-Jeffreys D.W."/>
            <person name="Paley R.K."/>
            <person name="Rimmer G."/>
            <person name="Ryder D."/>
            <person name="Hooper P."/>
            <person name="Stone D."/>
            <person name="Feist S.W."/>
        </authorList>
    </citation>
    <scope>NUCLEOTIDE SEQUENCE</scope>
</reference>
<evidence type="ECO:0000256" key="4">
    <source>
        <dbReference type="ARBA" id="ARBA00022989"/>
    </source>
</evidence>
<dbReference type="Pfam" id="PF02397">
    <property type="entry name" value="Bac_transf"/>
    <property type="match status" value="1"/>
</dbReference>
<accession>A0A2H9T9M1</accession>
<dbReference type="EMBL" id="NSIT01000042">
    <property type="protein sequence ID" value="PJE79903.1"/>
    <property type="molecule type" value="Genomic_DNA"/>
</dbReference>
<feature type="transmembrane region" description="Helical" evidence="6">
    <location>
        <begin position="45"/>
        <end position="67"/>
    </location>
</feature>
<evidence type="ECO:0000256" key="3">
    <source>
        <dbReference type="ARBA" id="ARBA00022692"/>
    </source>
</evidence>
<feature type="transmembrane region" description="Helical" evidence="6">
    <location>
        <begin position="79"/>
        <end position="99"/>
    </location>
</feature>
<evidence type="ECO:0000256" key="5">
    <source>
        <dbReference type="ARBA" id="ARBA00023136"/>
    </source>
</evidence>
<keyword evidence="4 6" id="KW-1133">Transmembrane helix</keyword>
<keyword evidence="2 8" id="KW-0808">Transferase</keyword>
<dbReference type="AlphaFoldDB" id="A0A2H9T9M1"/>
<dbReference type="InterPro" id="IPR017473">
    <property type="entry name" value="Undecaprenyl-P_gluc_Ptfrase"/>
</dbReference>
<sequence>MPLGYSLSRSRLPAVLFLGMDSCLAMGSALGAYRARFDHLLFDFGYEAVTLIQALLVVVISMLSGIYHTWRGKALRLMLWRVFLAWSLSFILLIAFLVISKTTQAYSRIWLGIWMTSALALTLLMRITIYWGLRYFRRQGRNFKRVLIVGNGRNFNQIRQEMAGGNDWGFRMDVCIEYNKTDELLTLLDQQLKRDDDFDECWLCLPLKHSSIIQEVMHRLRHDTMDIRYMPGVRDLPLLNHKVTHIGGFYSLDLSCSPMGDVNYGIKRFEDIALASMILVLITPVMALIALAVKGSSPGPVLFKQYRHGANGQRIKVYKFRSMNVHQEEKGQVTQASRNDTRLTPLGAFLRRTSLDELPQFYNVLQGRMSVVGPRPHALSHNEAYKEQVDSYMKRHKVKPGITGLAQVNGFRGETDTLDKMQKRVEMDLQYINSWSVFLDLKIIVLTVFNGFTHPNAY</sequence>
<dbReference type="InterPro" id="IPR017475">
    <property type="entry name" value="EPS_sugar_tfrase"/>
</dbReference>
<feature type="transmembrane region" description="Helical" evidence="6">
    <location>
        <begin position="12"/>
        <end position="33"/>
    </location>
</feature>
<evidence type="ECO:0000256" key="2">
    <source>
        <dbReference type="ARBA" id="ARBA00022679"/>
    </source>
</evidence>
<keyword evidence="3 6" id="KW-0812">Transmembrane</keyword>
<dbReference type="NCBIfam" id="TIGR03023">
    <property type="entry name" value="WcaJ_sugtrans"/>
    <property type="match status" value="1"/>
</dbReference>
<dbReference type="InterPro" id="IPR003362">
    <property type="entry name" value="Bact_transf"/>
</dbReference>
<evidence type="ECO:0000256" key="6">
    <source>
        <dbReference type="SAM" id="Phobius"/>
    </source>
</evidence>